<feature type="compositionally biased region" description="Basic residues" evidence="4">
    <location>
        <begin position="375"/>
        <end position="385"/>
    </location>
</feature>
<reference evidence="7 8" key="1">
    <citation type="journal article" date="2019" name="Nat. Ecol. Evol.">
        <title>Megaphylogeny resolves global patterns of mushroom evolution.</title>
        <authorList>
            <person name="Varga T."/>
            <person name="Krizsan K."/>
            <person name="Foldi C."/>
            <person name="Dima B."/>
            <person name="Sanchez-Garcia M."/>
            <person name="Sanchez-Ramirez S."/>
            <person name="Szollosi G.J."/>
            <person name="Szarkandi J.G."/>
            <person name="Papp V."/>
            <person name="Albert L."/>
            <person name="Andreopoulos W."/>
            <person name="Angelini C."/>
            <person name="Antonin V."/>
            <person name="Barry K.W."/>
            <person name="Bougher N.L."/>
            <person name="Buchanan P."/>
            <person name="Buyck B."/>
            <person name="Bense V."/>
            <person name="Catcheside P."/>
            <person name="Chovatia M."/>
            <person name="Cooper J."/>
            <person name="Damon W."/>
            <person name="Desjardin D."/>
            <person name="Finy P."/>
            <person name="Geml J."/>
            <person name="Haridas S."/>
            <person name="Hughes K."/>
            <person name="Justo A."/>
            <person name="Karasinski D."/>
            <person name="Kautmanova I."/>
            <person name="Kiss B."/>
            <person name="Kocsube S."/>
            <person name="Kotiranta H."/>
            <person name="LaButti K.M."/>
            <person name="Lechner B.E."/>
            <person name="Liimatainen K."/>
            <person name="Lipzen A."/>
            <person name="Lukacs Z."/>
            <person name="Mihaltcheva S."/>
            <person name="Morgado L.N."/>
            <person name="Niskanen T."/>
            <person name="Noordeloos M.E."/>
            <person name="Ohm R.A."/>
            <person name="Ortiz-Santana B."/>
            <person name="Ovrebo C."/>
            <person name="Racz N."/>
            <person name="Riley R."/>
            <person name="Savchenko A."/>
            <person name="Shiryaev A."/>
            <person name="Soop K."/>
            <person name="Spirin V."/>
            <person name="Szebenyi C."/>
            <person name="Tomsovsky M."/>
            <person name="Tulloss R.E."/>
            <person name="Uehling J."/>
            <person name="Grigoriev I.V."/>
            <person name="Vagvolgyi C."/>
            <person name="Papp T."/>
            <person name="Martin F.M."/>
            <person name="Miettinen O."/>
            <person name="Hibbett D.S."/>
            <person name="Nagy L.G."/>
        </authorList>
    </citation>
    <scope>NUCLEOTIDE SEQUENCE [LARGE SCALE GENOMIC DNA]</scope>
    <source>
        <strain evidence="7 8">CBS 309.79</strain>
    </source>
</reference>
<dbReference type="OrthoDB" id="444809at2759"/>
<feature type="compositionally biased region" description="Basic and acidic residues" evidence="4">
    <location>
        <begin position="273"/>
        <end position="306"/>
    </location>
</feature>
<evidence type="ECO:0000256" key="3">
    <source>
        <dbReference type="ARBA" id="ARBA00023242"/>
    </source>
</evidence>
<feature type="region of interest" description="Disordered" evidence="4">
    <location>
        <begin position="273"/>
        <end position="385"/>
    </location>
</feature>
<evidence type="ECO:0000256" key="2">
    <source>
        <dbReference type="ARBA" id="ARBA00005904"/>
    </source>
</evidence>
<feature type="compositionally biased region" description="Basic residues" evidence="4">
    <location>
        <begin position="45"/>
        <end position="55"/>
    </location>
</feature>
<accession>A0A5C3R1X6</accession>
<keyword evidence="8" id="KW-1185">Reference proteome</keyword>
<dbReference type="PANTHER" id="PTHR14369:SF0">
    <property type="entry name" value="SURFEIT LOCUS PROTEIN 6"/>
    <property type="match status" value="1"/>
</dbReference>
<name>A0A5C3R1X6_9AGAR</name>
<evidence type="ECO:0000256" key="4">
    <source>
        <dbReference type="SAM" id="MobiDB-lite"/>
    </source>
</evidence>
<proteinExistence type="inferred from homology"/>
<dbReference type="GO" id="GO:0005730">
    <property type="term" value="C:nucleolus"/>
    <property type="evidence" value="ECO:0007669"/>
    <property type="project" value="TreeGrafter"/>
</dbReference>
<sequence>MASDSTTLRASLEHHNETFESLLKLIPAKYYLVQELTDEQIASKFQKHSKNKKASKQAIKEASKKARREKLDPSNAKSVLDIQQEGLRAGRKRKAQADSDDEDDIDLEMDIDEVMTQQSDESESEPVPMPVNSGAAELRQKLHARMAAFRNGRNEGGDKDELLEERRKQRAAMRERRRKETRERIQKENESKSKKGNKTTRDERDKGKQTQTQLLVPDAHQSKTHLPSDLTTVSFSSSGNSSTKRKVNDLKVSQNPTQALEQLANRKEKLAAMPEEKRKAIEEKDKWSKAEARVEGVKIKDDEGRLKKAAKRKEKEKFKSKQAWDERKERLTNDMAAKQKKRTDNIATRNERKNDKRKGKSRPGFEGKSLAGGGGKKRMAGGSKR</sequence>
<dbReference type="Pfam" id="PF15459">
    <property type="entry name" value="RRP14"/>
    <property type="match status" value="1"/>
</dbReference>
<dbReference type="GO" id="GO:0003677">
    <property type="term" value="F:DNA binding"/>
    <property type="evidence" value="ECO:0007669"/>
    <property type="project" value="TreeGrafter"/>
</dbReference>
<evidence type="ECO:0000259" key="5">
    <source>
        <dbReference type="Pfam" id="PF04935"/>
    </source>
</evidence>
<evidence type="ECO:0000313" key="7">
    <source>
        <dbReference type="EMBL" id="TFL07678.1"/>
    </source>
</evidence>
<feature type="compositionally biased region" description="Acidic residues" evidence="4">
    <location>
        <begin position="98"/>
        <end position="113"/>
    </location>
</feature>
<evidence type="ECO:0000313" key="8">
    <source>
        <dbReference type="Proteomes" id="UP000305067"/>
    </source>
</evidence>
<feature type="domain" description="Ribosomal RNA-processing protein 14 N-terminal" evidence="6">
    <location>
        <begin position="11"/>
        <end position="73"/>
    </location>
</feature>
<dbReference type="InterPro" id="IPR007019">
    <property type="entry name" value="SURF6"/>
</dbReference>
<protein>
    <submittedName>
        <fullName evidence="7">Surfeit locus protein 6-domain-containing protein</fullName>
    </submittedName>
</protein>
<feature type="region of interest" description="Disordered" evidence="4">
    <location>
        <begin position="44"/>
        <end position="256"/>
    </location>
</feature>
<dbReference type="STRING" id="1884261.A0A5C3R1X6"/>
<dbReference type="PANTHER" id="PTHR14369">
    <property type="entry name" value="SURFEIT LOCUS PROTEIN 6"/>
    <property type="match status" value="1"/>
</dbReference>
<dbReference type="EMBL" id="ML178814">
    <property type="protein sequence ID" value="TFL07678.1"/>
    <property type="molecule type" value="Genomic_DNA"/>
</dbReference>
<dbReference type="InterPro" id="IPR029188">
    <property type="entry name" value="Rrp14_N"/>
</dbReference>
<feature type="compositionally biased region" description="Basic and acidic residues" evidence="4">
    <location>
        <begin position="152"/>
        <end position="208"/>
    </location>
</feature>
<dbReference type="Proteomes" id="UP000305067">
    <property type="component" value="Unassembled WGS sequence"/>
</dbReference>
<evidence type="ECO:0000256" key="1">
    <source>
        <dbReference type="ARBA" id="ARBA00004123"/>
    </source>
</evidence>
<dbReference type="GO" id="GO:0042273">
    <property type="term" value="P:ribosomal large subunit biogenesis"/>
    <property type="evidence" value="ECO:0007669"/>
    <property type="project" value="TreeGrafter"/>
</dbReference>
<feature type="domain" description="Ribosomal RNA-processing protein 14/surfeit locus protein 6 C-terminal" evidence="5">
    <location>
        <begin position="160"/>
        <end position="359"/>
    </location>
</feature>
<comment type="similarity">
    <text evidence="2">Belongs to the SURF6 family.</text>
</comment>
<feature type="compositionally biased region" description="Basic and acidic residues" evidence="4">
    <location>
        <begin position="313"/>
        <end position="332"/>
    </location>
</feature>
<organism evidence="7 8">
    <name type="scientific">Pterulicium gracile</name>
    <dbReference type="NCBI Taxonomy" id="1884261"/>
    <lineage>
        <taxon>Eukaryota</taxon>
        <taxon>Fungi</taxon>
        <taxon>Dikarya</taxon>
        <taxon>Basidiomycota</taxon>
        <taxon>Agaricomycotina</taxon>
        <taxon>Agaricomycetes</taxon>
        <taxon>Agaricomycetidae</taxon>
        <taxon>Agaricales</taxon>
        <taxon>Pleurotineae</taxon>
        <taxon>Pterulaceae</taxon>
        <taxon>Pterulicium</taxon>
    </lineage>
</organism>
<gene>
    <name evidence="7" type="ORF">BDV98DRAFT_558284</name>
</gene>
<dbReference type="GO" id="GO:0042274">
    <property type="term" value="P:ribosomal small subunit biogenesis"/>
    <property type="evidence" value="ECO:0007669"/>
    <property type="project" value="TreeGrafter"/>
</dbReference>
<keyword evidence="3" id="KW-0539">Nucleus</keyword>
<dbReference type="GO" id="GO:0003723">
    <property type="term" value="F:RNA binding"/>
    <property type="evidence" value="ECO:0007669"/>
    <property type="project" value="TreeGrafter"/>
</dbReference>
<comment type="subcellular location">
    <subcellularLocation>
        <location evidence="1">Nucleus</location>
    </subcellularLocation>
</comment>
<dbReference type="AlphaFoldDB" id="A0A5C3R1X6"/>
<dbReference type="Pfam" id="PF04935">
    <property type="entry name" value="SURF6"/>
    <property type="match status" value="1"/>
</dbReference>
<dbReference type="InterPro" id="IPR029190">
    <property type="entry name" value="Rrp14/SURF6_C"/>
</dbReference>
<feature type="compositionally biased region" description="Basic and acidic residues" evidence="4">
    <location>
        <begin position="58"/>
        <end position="72"/>
    </location>
</feature>
<evidence type="ECO:0000259" key="6">
    <source>
        <dbReference type="Pfam" id="PF15459"/>
    </source>
</evidence>